<evidence type="ECO:0000313" key="2">
    <source>
        <dbReference type="Proteomes" id="UP000236333"/>
    </source>
</evidence>
<reference evidence="1 2" key="1">
    <citation type="journal article" date="2017" name="Mol. Biol. Evol.">
        <title>The 4-celled Tetrabaena socialis nuclear genome reveals the essential components for genetic control of cell number at the origin of multicellularity in the volvocine lineage.</title>
        <authorList>
            <person name="Featherston J."/>
            <person name="Arakaki Y."/>
            <person name="Hanschen E.R."/>
            <person name="Ferris P.J."/>
            <person name="Michod R.E."/>
            <person name="Olson B.J.S.C."/>
            <person name="Nozaki H."/>
            <person name="Durand P.M."/>
        </authorList>
    </citation>
    <scope>NUCLEOTIDE SEQUENCE [LARGE SCALE GENOMIC DNA]</scope>
    <source>
        <strain evidence="1 2">NIES-571</strain>
    </source>
</reference>
<comment type="caution">
    <text evidence="1">The sequence shown here is derived from an EMBL/GenBank/DDBJ whole genome shotgun (WGS) entry which is preliminary data.</text>
</comment>
<sequence>MALSARSLCAQRSCARATRASSGAVACRVQCSSGARQAEPAPLAMVERRELLLGALAAIGFAAVAPPAAQAGLLEGGVEWWKGRRRANSAKLIAPIKVAQQRLQAASAMLADGSGSMLDVLQLVRASSLNCYMFEALPSDSLETRASLFTQSRQLSDPCTFRIIIKNVVDFATDDDRERGAALLSSIILSYQKLDGELEAAVESGLGLGLGGAPGGVEAAGKAAKQLGATLQLAYEMEGFVKE</sequence>
<accession>A0A2J7ZVT0</accession>
<dbReference type="EMBL" id="PGGS01000394">
    <property type="protein sequence ID" value="PNH04374.1"/>
    <property type="molecule type" value="Genomic_DNA"/>
</dbReference>
<dbReference type="AlphaFoldDB" id="A0A2J7ZVT0"/>
<keyword evidence="2" id="KW-1185">Reference proteome</keyword>
<protein>
    <submittedName>
        <fullName evidence="1">Uncharacterized protein</fullName>
    </submittedName>
</protein>
<name>A0A2J7ZVT0_9CHLO</name>
<dbReference type="OrthoDB" id="1895912at2759"/>
<evidence type="ECO:0000313" key="1">
    <source>
        <dbReference type="EMBL" id="PNH04374.1"/>
    </source>
</evidence>
<feature type="non-terminal residue" evidence="1">
    <location>
        <position position="243"/>
    </location>
</feature>
<dbReference type="Proteomes" id="UP000236333">
    <property type="component" value="Unassembled WGS sequence"/>
</dbReference>
<organism evidence="1 2">
    <name type="scientific">Tetrabaena socialis</name>
    <dbReference type="NCBI Taxonomy" id="47790"/>
    <lineage>
        <taxon>Eukaryota</taxon>
        <taxon>Viridiplantae</taxon>
        <taxon>Chlorophyta</taxon>
        <taxon>core chlorophytes</taxon>
        <taxon>Chlorophyceae</taxon>
        <taxon>CS clade</taxon>
        <taxon>Chlamydomonadales</taxon>
        <taxon>Tetrabaenaceae</taxon>
        <taxon>Tetrabaena</taxon>
    </lineage>
</organism>
<proteinExistence type="predicted"/>
<gene>
    <name evidence="1" type="ORF">TSOC_009467</name>
</gene>